<keyword evidence="7 9" id="KW-1133">Transmembrane helix</keyword>
<dbReference type="Proteomes" id="UP001165667">
    <property type="component" value="Unassembled WGS sequence"/>
</dbReference>
<sequence length="522" mass="57512">MLLGLVNLGHLGRLARAGFVLAREGVFSGIDPRMVPVEARLPLAVARLIARRNVAGGMTRLPAAVTQLGPSYIKLGQFLATRPDIVGPVAVKELESLRDRVAPFPQAVAVATIEAAFDKPLAQLFSEFSPAVAAASIAQVHRARVASDGREVAVKVARPGVARLFRRDLSDMYFAARIAERWLPDARRLKPVDVVDTLARSVTMEMDFRIEAAAASEFAENAENDFDFRVPAIDWTLTAKDVLTLDWVAGTSLSDVAGLQARGVDLPDVGRIVVQSFLRHAVRDGFFHADMHQGNLFVDPDGRLVAVDFGIMGRLDRKERRFLAEILYGFITRNYERVAEVHIEAGYVPRTHRVADFAQAIRAIGEPIHSRTADQISMAKLLTLLFEITALFDMRTRTELVMLQKTMVVVEGVARSLDPKLNLWATSEPVVRTWIEENLGPAAKLQDLGGSLQSLYHAAVALPELMTRGERIVSQLEDAAENGLGLSGETVEGLASAQMRRIRWLTLALWIIAFVMIFRTVL</sequence>
<dbReference type="EMBL" id="JAMOIM010000005">
    <property type="protein sequence ID" value="MCW6508396.1"/>
    <property type="molecule type" value="Genomic_DNA"/>
</dbReference>
<reference evidence="11" key="1">
    <citation type="submission" date="2022-05" db="EMBL/GenBank/DDBJ databases">
        <authorList>
            <person name="Pankratov T."/>
        </authorList>
    </citation>
    <scope>NUCLEOTIDE SEQUENCE</scope>
    <source>
        <strain evidence="11">BP6-180914</strain>
    </source>
</reference>
<organism evidence="11 12">
    <name type="scientific">Lichenifustis flavocetrariae</name>
    <dbReference type="NCBI Taxonomy" id="2949735"/>
    <lineage>
        <taxon>Bacteria</taxon>
        <taxon>Pseudomonadati</taxon>
        <taxon>Pseudomonadota</taxon>
        <taxon>Alphaproteobacteria</taxon>
        <taxon>Hyphomicrobiales</taxon>
        <taxon>Lichenihabitantaceae</taxon>
        <taxon>Lichenifustis</taxon>
    </lineage>
</organism>
<evidence type="ECO:0000256" key="5">
    <source>
        <dbReference type="ARBA" id="ARBA00022688"/>
    </source>
</evidence>
<accession>A0AA41YW98</accession>
<evidence type="ECO:0000256" key="1">
    <source>
        <dbReference type="ARBA" id="ARBA00005020"/>
    </source>
</evidence>
<evidence type="ECO:0000256" key="3">
    <source>
        <dbReference type="ARBA" id="ARBA00022475"/>
    </source>
</evidence>
<gene>
    <name evidence="11" type="primary">ubiB</name>
    <name evidence="11" type="ORF">M8523_10215</name>
</gene>
<keyword evidence="4" id="KW-0997">Cell inner membrane</keyword>
<evidence type="ECO:0000256" key="2">
    <source>
        <dbReference type="ARBA" id="ARBA00009670"/>
    </source>
</evidence>
<protein>
    <submittedName>
        <fullName evidence="11">2-polyprenylphenol 6-hydroxylase</fullName>
    </submittedName>
</protein>
<feature type="transmembrane region" description="Helical" evidence="9">
    <location>
        <begin position="502"/>
        <end position="521"/>
    </location>
</feature>
<evidence type="ECO:0000313" key="12">
    <source>
        <dbReference type="Proteomes" id="UP001165667"/>
    </source>
</evidence>
<dbReference type="InterPro" id="IPR050154">
    <property type="entry name" value="UbiB_kinase"/>
</dbReference>
<evidence type="ECO:0000313" key="11">
    <source>
        <dbReference type="EMBL" id="MCW6508396.1"/>
    </source>
</evidence>
<comment type="similarity">
    <text evidence="2">Belongs to the protein kinase superfamily. ADCK protein kinase family.</text>
</comment>
<keyword evidence="3" id="KW-1003">Cell membrane</keyword>
<evidence type="ECO:0000256" key="8">
    <source>
        <dbReference type="ARBA" id="ARBA00023136"/>
    </source>
</evidence>
<keyword evidence="12" id="KW-1185">Reference proteome</keyword>
<evidence type="ECO:0000256" key="7">
    <source>
        <dbReference type="ARBA" id="ARBA00022989"/>
    </source>
</evidence>
<name>A0AA41YW98_9HYPH</name>
<dbReference type="RefSeq" id="WP_282584759.1">
    <property type="nucleotide sequence ID" value="NZ_JAMOIM010000005.1"/>
</dbReference>
<dbReference type="Gene3D" id="1.10.510.10">
    <property type="entry name" value="Transferase(Phosphotransferase) domain 1"/>
    <property type="match status" value="1"/>
</dbReference>
<dbReference type="NCBIfam" id="TIGR01982">
    <property type="entry name" value="UbiB"/>
    <property type="match status" value="1"/>
</dbReference>
<evidence type="ECO:0000256" key="4">
    <source>
        <dbReference type="ARBA" id="ARBA00022519"/>
    </source>
</evidence>
<dbReference type="InterPro" id="IPR004147">
    <property type="entry name" value="ABC1_dom"/>
</dbReference>
<dbReference type="PANTHER" id="PTHR10566">
    <property type="entry name" value="CHAPERONE-ACTIVITY OF BC1 COMPLEX CABC1 -RELATED"/>
    <property type="match status" value="1"/>
</dbReference>
<feature type="domain" description="ABC1 atypical kinase-like" evidence="10">
    <location>
        <begin position="97"/>
        <end position="342"/>
    </location>
</feature>
<proteinExistence type="inferred from homology"/>
<evidence type="ECO:0000256" key="6">
    <source>
        <dbReference type="ARBA" id="ARBA00022692"/>
    </source>
</evidence>
<evidence type="ECO:0000259" key="10">
    <source>
        <dbReference type="Pfam" id="PF03109"/>
    </source>
</evidence>
<dbReference type="InterPro" id="IPR010232">
    <property type="entry name" value="UbiB"/>
</dbReference>
<keyword evidence="6 9" id="KW-0812">Transmembrane</keyword>
<dbReference type="Pfam" id="PF03109">
    <property type="entry name" value="ABC1"/>
    <property type="match status" value="1"/>
</dbReference>
<evidence type="ECO:0000256" key="9">
    <source>
        <dbReference type="SAM" id="Phobius"/>
    </source>
</evidence>
<dbReference type="PANTHER" id="PTHR10566:SF113">
    <property type="entry name" value="PROTEIN ACTIVITY OF BC1 COMPLEX KINASE 7, CHLOROPLASTIC"/>
    <property type="match status" value="1"/>
</dbReference>
<comment type="caution">
    <text evidence="11">The sequence shown here is derived from an EMBL/GenBank/DDBJ whole genome shotgun (WGS) entry which is preliminary data.</text>
</comment>
<comment type="pathway">
    <text evidence="1">Cofactor biosynthesis; ubiquinone biosynthesis [regulation].</text>
</comment>
<dbReference type="InterPro" id="IPR011009">
    <property type="entry name" value="Kinase-like_dom_sf"/>
</dbReference>
<keyword evidence="8 9" id="KW-0472">Membrane</keyword>
<dbReference type="AlphaFoldDB" id="A0AA41YW98"/>
<dbReference type="GO" id="GO:0006744">
    <property type="term" value="P:ubiquinone biosynthetic process"/>
    <property type="evidence" value="ECO:0007669"/>
    <property type="project" value="UniProtKB-KW"/>
</dbReference>
<dbReference type="SUPFAM" id="SSF56112">
    <property type="entry name" value="Protein kinase-like (PK-like)"/>
    <property type="match status" value="1"/>
</dbReference>
<keyword evidence="5" id="KW-0831">Ubiquinone biosynthesis</keyword>